<reference evidence="2" key="1">
    <citation type="submission" date="2021-01" db="EMBL/GenBank/DDBJ databases">
        <authorList>
            <consortium name="Genoscope - CEA"/>
            <person name="William W."/>
        </authorList>
    </citation>
    <scope>NUCLEOTIDE SEQUENCE</scope>
</reference>
<accession>A0A8S1WA84</accession>
<organism evidence="2 3">
    <name type="scientific">Paramecium octaurelia</name>
    <dbReference type="NCBI Taxonomy" id="43137"/>
    <lineage>
        <taxon>Eukaryota</taxon>
        <taxon>Sar</taxon>
        <taxon>Alveolata</taxon>
        <taxon>Ciliophora</taxon>
        <taxon>Intramacronucleata</taxon>
        <taxon>Oligohymenophorea</taxon>
        <taxon>Peniculida</taxon>
        <taxon>Parameciidae</taxon>
        <taxon>Paramecium</taxon>
    </lineage>
</organism>
<keyword evidence="1" id="KW-0812">Transmembrane</keyword>
<dbReference type="Proteomes" id="UP000683925">
    <property type="component" value="Unassembled WGS sequence"/>
</dbReference>
<comment type="caution">
    <text evidence="2">The sequence shown here is derived from an EMBL/GenBank/DDBJ whole genome shotgun (WGS) entry which is preliminary data.</text>
</comment>
<gene>
    <name evidence="2" type="ORF">POCTA_138.1.T0870138</name>
</gene>
<name>A0A8S1WA84_PAROT</name>
<dbReference type="OMA" id="ARHKYLD"/>
<protein>
    <submittedName>
        <fullName evidence="2">Uncharacterized protein</fullName>
    </submittedName>
</protein>
<keyword evidence="1" id="KW-1133">Transmembrane helix</keyword>
<dbReference type="OrthoDB" id="290329at2759"/>
<proteinExistence type="predicted"/>
<keyword evidence="1" id="KW-0472">Membrane</keyword>
<sequence>MKARHKYLDDHKGLQDTLPELRQYGQIRMLSNALAFTFTAGLCAKAFSKKKFTKHILYNVGLVAFFPIIAVVGHWQDEQSKLAEKALHDHIQSKFENKPE</sequence>
<evidence type="ECO:0000313" key="3">
    <source>
        <dbReference type="Proteomes" id="UP000683925"/>
    </source>
</evidence>
<keyword evidence="3" id="KW-1185">Reference proteome</keyword>
<dbReference type="EMBL" id="CAJJDP010000086">
    <property type="protein sequence ID" value="CAD8186180.1"/>
    <property type="molecule type" value="Genomic_DNA"/>
</dbReference>
<feature type="transmembrane region" description="Helical" evidence="1">
    <location>
        <begin position="56"/>
        <end position="75"/>
    </location>
</feature>
<evidence type="ECO:0000256" key="1">
    <source>
        <dbReference type="SAM" id="Phobius"/>
    </source>
</evidence>
<dbReference type="AlphaFoldDB" id="A0A8S1WA84"/>
<evidence type="ECO:0000313" key="2">
    <source>
        <dbReference type="EMBL" id="CAD8186180.1"/>
    </source>
</evidence>